<evidence type="ECO:0000313" key="2">
    <source>
        <dbReference type="Proteomes" id="UP000316012"/>
    </source>
</evidence>
<proteinExistence type="predicted"/>
<reference evidence="1 2" key="1">
    <citation type="submission" date="2019-04" db="EMBL/GenBank/DDBJ databases">
        <title>Lactobacillus gasseri 7171 assembly.</title>
        <authorList>
            <person name="Joris B.R."/>
            <person name="Giguere D."/>
        </authorList>
    </citation>
    <scope>NUCLEOTIDE SEQUENCE [LARGE SCALE GENOMIC DNA]</scope>
    <source>
        <strain evidence="1 2">7171</strain>
    </source>
</reference>
<sequence length="118" mass="13304">MQPLDISYLYLSDIGKSKHEIITRLQQLSLIDGNYQATGKGVDTGWLGIKTTSVWNPSTESMINDQATVLTELGIIYIPVLFEDKFYKDMSASQNLVERACDGELLSIKELRKQGYLK</sequence>
<gene>
    <name evidence="1" type="ORF">FIPPAONL_01230</name>
</gene>
<protein>
    <submittedName>
        <fullName evidence="1">Uncharacterized protein</fullName>
    </submittedName>
</protein>
<keyword evidence="2" id="KW-1185">Reference proteome</keyword>
<dbReference type="EMBL" id="SRMD01000086">
    <property type="protein sequence ID" value="TQW15019.1"/>
    <property type="molecule type" value="Genomic_DNA"/>
</dbReference>
<dbReference type="RefSeq" id="WP_060791031.1">
    <property type="nucleotide sequence ID" value="NZ_JASOGL010000005.1"/>
</dbReference>
<organism evidence="1 2">
    <name type="scientific">Lactobacillus gasseri</name>
    <dbReference type="NCBI Taxonomy" id="1596"/>
    <lineage>
        <taxon>Bacteria</taxon>
        <taxon>Bacillati</taxon>
        <taxon>Bacillota</taxon>
        <taxon>Bacilli</taxon>
        <taxon>Lactobacillales</taxon>
        <taxon>Lactobacillaceae</taxon>
        <taxon>Lactobacillus</taxon>
    </lineage>
</organism>
<name>A0ABY3BD15_LACGS</name>
<dbReference type="Proteomes" id="UP000316012">
    <property type="component" value="Unassembled WGS sequence"/>
</dbReference>
<evidence type="ECO:0000313" key="1">
    <source>
        <dbReference type="EMBL" id="TQW15019.1"/>
    </source>
</evidence>
<accession>A0ABY3BD15</accession>
<comment type="caution">
    <text evidence="1">The sequence shown here is derived from an EMBL/GenBank/DDBJ whole genome shotgun (WGS) entry which is preliminary data.</text>
</comment>